<dbReference type="EMBL" id="JACJPW010000030">
    <property type="protein sequence ID" value="MBD2182074.1"/>
    <property type="molecule type" value="Genomic_DNA"/>
</dbReference>
<reference evidence="1" key="2">
    <citation type="submission" date="2020-08" db="EMBL/GenBank/DDBJ databases">
        <authorList>
            <person name="Chen M."/>
            <person name="Teng W."/>
            <person name="Zhao L."/>
            <person name="Hu C."/>
            <person name="Zhou Y."/>
            <person name="Han B."/>
            <person name="Song L."/>
            <person name="Shu W."/>
        </authorList>
    </citation>
    <scope>NUCLEOTIDE SEQUENCE</scope>
    <source>
        <strain evidence="1">FACHB-1375</strain>
    </source>
</reference>
<reference evidence="1" key="1">
    <citation type="journal article" date="2015" name="ISME J.">
        <title>Draft Genome Sequence of Streptomyces incarnatus NRRL8089, which Produces the Nucleoside Antibiotic Sinefungin.</title>
        <authorList>
            <person name="Oshima K."/>
            <person name="Hattori M."/>
            <person name="Shimizu H."/>
            <person name="Fukuda K."/>
            <person name="Nemoto M."/>
            <person name="Inagaki K."/>
            <person name="Tamura T."/>
        </authorList>
    </citation>
    <scope>NUCLEOTIDE SEQUENCE</scope>
    <source>
        <strain evidence="1">FACHB-1375</strain>
    </source>
</reference>
<dbReference type="AlphaFoldDB" id="A0A926VE39"/>
<name>A0A926VE39_9CYAN</name>
<sequence length="75" mass="8177">MRVDRKQSLVLFLVIFMTQNQSNTSTSKSLPVSYTDVEAGAVTASDAKIGVIITGGNVSLTHLPLLYNKMSKFNE</sequence>
<evidence type="ECO:0000313" key="2">
    <source>
        <dbReference type="Proteomes" id="UP000641646"/>
    </source>
</evidence>
<dbReference type="RefSeq" id="WP_190464885.1">
    <property type="nucleotide sequence ID" value="NZ_JACJPW010000030.1"/>
</dbReference>
<protein>
    <submittedName>
        <fullName evidence="1">Uncharacterized protein</fullName>
    </submittedName>
</protein>
<evidence type="ECO:0000313" key="1">
    <source>
        <dbReference type="EMBL" id="MBD2182074.1"/>
    </source>
</evidence>
<gene>
    <name evidence="1" type="ORF">H6G03_13320</name>
</gene>
<organism evidence="1 2">
    <name type="scientific">Aerosakkonema funiforme FACHB-1375</name>
    <dbReference type="NCBI Taxonomy" id="2949571"/>
    <lineage>
        <taxon>Bacteria</taxon>
        <taxon>Bacillati</taxon>
        <taxon>Cyanobacteriota</taxon>
        <taxon>Cyanophyceae</taxon>
        <taxon>Oscillatoriophycideae</taxon>
        <taxon>Aerosakkonematales</taxon>
        <taxon>Aerosakkonemataceae</taxon>
        <taxon>Aerosakkonema</taxon>
    </lineage>
</organism>
<comment type="caution">
    <text evidence="1">The sequence shown here is derived from an EMBL/GenBank/DDBJ whole genome shotgun (WGS) entry which is preliminary data.</text>
</comment>
<dbReference type="Proteomes" id="UP000641646">
    <property type="component" value="Unassembled WGS sequence"/>
</dbReference>
<proteinExistence type="predicted"/>
<keyword evidence="2" id="KW-1185">Reference proteome</keyword>
<accession>A0A926VE39</accession>